<dbReference type="Pfam" id="PF08852">
    <property type="entry name" value="DUF1822"/>
    <property type="match status" value="1"/>
</dbReference>
<dbReference type="KEGG" id="ned:HUN01_07820"/>
<dbReference type="EMBL" id="CP054698">
    <property type="protein sequence ID" value="QMS87492.1"/>
    <property type="molecule type" value="Genomic_DNA"/>
</dbReference>
<dbReference type="Proteomes" id="UP000514713">
    <property type="component" value="Chromosome"/>
</dbReference>
<keyword evidence="2" id="KW-1185">Reference proteome</keyword>
<reference evidence="2" key="1">
    <citation type="submission" date="2020-06" db="EMBL/GenBank/DDBJ databases">
        <title>Nostoc edaphicum CCNP1411 genome.</title>
        <authorList>
            <person name="Fidor A."/>
            <person name="Grabski M."/>
            <person name="Gawor J."/>
            <person name="Gromadka R."/>
            <person name="Wegrzyn G."/>
            <person name="Mazur-Marzec H."/>
        </authorList>
    </citation>
    <scope>NUCLEOTIDE SEQUENCE [LARGE SCALE GENOMIC DNA]</scope>
    <source>
        <strain evidence="2">CCNP1411</strain>
    </source>
</reference>
<dbReference type="InterPro" id="IPR014951">
    <property type="entry name" value="DUF1822"/>
</dbReference>
<sequence length="385" mass="44085">MFDASLAFAVDNDLVLEMIQTLPNIEYNYSTSGGYQRAWLNQICLSTFLAWLQEEITPNIKVHPNTAALPSFWEVVNGTAISFDNSRLVLLPTLAMDGDELRVPQEWVDIPEWVADYYLAVQVNPDEEWIRILGYTTHQQLKTLGVYDESDRTYSLESDHLIADLNVLWVTRQLYPEEIRRASVPSLPLLPQTQAANLLQRLSNADIKFPRLEIPFSLWGALIAHGGWRQRLYELRQGIVQPASIGEWLQAGVSNFAQQLGWERRQFTALPSGMRSLESQGSILGLSRQILVAGNTYELRVFPKSNPEEQIWRFELRNTNPENMIPVGFQLRLLTEDLQPFPNNEDIAATPVEELYVEVMLEPGEGLVWEVTPLPAEYEREILRF</sequence>
<evidence type="ECO:0000313" key="2">
    <source>
        <dbReference type="Proteomes" id="UP000514713"/>
    </source>
</evidence>
<organism evidence="1 2">
    <name type="scientific">Nostoc edaphicum CCNP1411</name>
    <dbReference type="NCBI Taxonomy" id="1472755"/>
    <lineage>
        <taxon>Bacteria</taxon>
        <taxon>Bacillati</taxon>
        <taxon>Cyanobacteriota</taxon>
        <taxon>Cyanophyceae</taxon>
        <taxon>Nostocales</taxon>
        <taxon>Nostocaceae</taxon>
        <taxon>Nostoc</taxon>
    </lineage>
</organism>
<dbReference type="RefSeq" id="WP_181930799.1">
    <property type="nucleotide sequence ID" value="NZ_CP054698.1"/>
</dbReference>
<name>A0A7D7LD24_9NOSO</name>
<protein>
    <submittedName>
        <fullName evidence="1">DUF1822 family protein</fullName>
    </submittedName>
</protein>
<dbReference type="AlphaFoldDB" id="A0A7D7LD24"/>
<gene>
    <name evidence="1" type="ORF">HUN01_07820</name>
</gene>
<evidence type="ECO:0000313" key="1">
    <source>
        <dbReference type="EMBL" id="QMS87492.1"/>
    </source>
</evidence>
<proteinExistence type="predicted"/>
<accession>A0A7D7LD24</accession>